<dbReference type="CDD" id="cd00590">
    <property type="entry name" value="RRM_SF"/>
    <property type="match status" value="1"/>
</dbReference>
<sequence length="169" mass="19270">MFTAYGEVKYVRVIQHERGFNRGYSTGRAIVCFGTPGAASSAIGKMNGRVFYGKPMCVEYYKSGYELRKEMFDTYFGRKEHGKMPTKRNTNPVPREPIDPNDAASIKQTYADRLAAFVRPSHPQHYEEITELLLEYDNDQLKAYLETPLLLQTQVDNAATLVTIRALMD</sequence>
<dbReference type="InterPro" id="IPR000504">
    <property type="entry name" value="RRM_dom"/>
</dbReference>
<dbReference type="InterPro" id="IPR002004">
    <property type="entry name" value="PABP_HYD_C"/>
</dbReference>
<dbReference type="Gene3D" id="3.30.70.330">
    <property type="match status" value="1"/>
</dbReference>
<dbReference type="SUPFAM" id="SSF63570">
    <property type="entry name" value="PABC (PABP) domain"/>
    <property type="match status" value="1"/>
</dbReference>
<dbReference type="Pfam" id="PF00658">
    <property type="entry name" value="MLLE"/>
    <property type="match status" value="1"/>
</dbReference>
<dbReference type="Gene3D" id="1.10.1900.10">
    <property type="entry name" value="c-terminal domain of poly(a) binding protein"/>
    <property type="match status" value="1"/>
</dbReference>
<proteinExistence type="inferred from homology"/>
<accession>A0A182T8E5</accession>
<dbReference type="AlphaFoldDB" id="A0A182T8E5"/>
<dbReference type="SUPFAM" id="SSF54928">
    <property type="entry name" value="RNA-binding domain, RBD"/>
    <property type="match status" value="1"/>
</dbReference>
<feature type="domain" description="RRM" evidence="4">
    <location>
        <begin position="1"/>
        <end position="63"/>
    </location>
</feature>
<evidence type="ECO:0000313" key="5">
    <source>
        <dbReference type="EnsemblMetazoa" id="AMAM021696-PA"/>
    </source>
</evidence>
<evidence type="ECO:0000256" key="2">
    <source>
        <dbReference type="ARBA" id="ARBA00022884"/>
    </source>
</evidence>
<dbReference type="GO" id="GO:0003723">
    <property type="term" value="F:RNA binding"/>
    <property type="evidence" value="ECO:0007669"/>
    <property type="project" value="UniProtKB-UniRule"/>
</dbReference>
<keyword evidence="2 3" id="KW-0694">RNA-binding</keyword>
<comment type="similarity">
    <text evidence="1">Belongs to the polyadenylate-binding protein type-1 family.</text>
</comment>
<dbReference type="InterPro" id="IPR012677">
    <property type="entry name" value="Nucleotide-bd_a/b_plait_sf"/>
</dbReference>
<protein>
    <recommendedName>
        <fullName evidence="4">RRM domain-containing protein</fullName>
    </recommendedName>
</protein>
<dbReference type="Pfam" id="PF00076">
    <property type="entry name" value="RRM_1"/>
    <property type="match status" value="1"/>
</dbReference>
<dbReference type="InterPro" id="IPR036053">
    <property type="entry name" value="PABP-dom"/>
</dbReference>
<reference evidence="6" key="1">
    <citation type="submission" date="2013-09" db="EMBL/GenBank/DDBJ databases">
        <title>The Genome Sequence of Anopheles maculatus species B.</title>
        <authorList>
            <consortium name="The Broad Institute Genomics Platform"/>
            <person name="Neafsey D.E."/>
            <person name="Besansky N."/>
            <person name="Howell P."/>
            <person name="Walton C."/>
            <person name="Young S.K."/>
            <person name="Zeng Q."/>
            <person name="Gargeya S."/>
            <person name="Fitzgerald M."/>
            <person name="Haas B."/>
            <person name="Abouelleil A."/>
            <person name="Allen A.W."/>
            <person name="Alvarado L."/>
            <person name="Arachchi H.M."/>
            <person name="Berlin A.M."/>
            <person name="Chapman S.B."/>
            <person name="Gainer-Dewar J."/>
            <person name="Goldberg J."/>
            <person name="Griggs A."/>
            <person name="Gujja S."/>
            <person name="Hansen M."/>
            <person name="Howarth C."/>
            <person name="Imamovic A."/>
            <person name="Ireland A."/>
            <person name="Larimer J."/>
            <person name="McCowan C."/>
            <person name="Murphy C."/>
            <person name="Pearson M."/>
            <person name="Poon T.W."/>
            <person name="Priest M."/>
            <person name="Roberts A."/>
            <person name="Saif S."/>
            <person name="Shea T."/>
            <person name="Sisk P."/>
            <person name="Sykes S."/>
            <person name="Wortman J."/>
            <person name="Nusbaum C."/>
            <person name="Birren B."/>
        </authorList>
    </citation>
    <scope>NUCLEOTIDE SEQUENCE [LARGE SCALE GENOMIC DNA]</scope>
    <source>
        <strain evidence="6">maculatus3</strain>
    </source>
</reference>
<reference evidence="5" key="2">
    <citation type="submission" date="2020-05" db="UniProtKB">
        <authorList>
            <consortium name="EnsemblMetazoa"/>
        </authorList>
    </citation>
    <scope>IDENTIFICATION</scope>
    <source>
        <strain evidence="5">maculatus3</strain>
    </source>
</reference>
<name>A0A182T8E5_9DIPT</name>
<dbReference type="PROSITE" id="PS50102">
    <property type="entry name" value="RRM"/>
    <property type="match status" value="1"/>
</dbReference>
<dbReference type="InterPro" id="IPR035979">
    <property type="entry name" value="RBD_domain_sf"/>
</dbReference>
<keyword evidence="6" id="KW-1185">Reference proteome</keyword>
<dbReference type="VEuPathDB" id="VectorBase:AMAM021696"/>
<evidence type="ECO:0000256" key="3">
    <source>
        <dbReference type="PROSITE-ProRule" id="PRU00176"/>
    </source>
</evidence>
<organism evidence="5 6">
    <name type="scientific">Anopheles maculatus</name>
    <dbReference type="NCBI Taxonomy" id="74869"/>
    <lineage>
        <taxon>Eukaryota</taxon>
        <taxon>Metazoa</taxon>
        <taxon>Ecdysozoa</taxon>
        <taxon>Arthropoda</taxon>
        <taxon>Hexapoda</taxon>
        <taxon>Insecta</taxon>
        <taxon>Pterygota</taxon>
        <taxon>Neoptera</taxon>
        <taxon>Endopterygota</taxon>
        <taxon>Diptera</taxon>
        <taxon>Nematocera</taxon>
        <taxon>Culicoidea</taxon>
        <taxon>Culicidae</taxon>
        <taxon>Anophelinae</taxon>
        <taxon>Anopheles</taxon>
        <taxon>Anopheles maculatus group</taxon>
    </lineage>
</organism>
<dbReference type="EnsemblMetazoa" id="AMAM021696-RA">
    <property type="protein sequence ID" value="AMAM021696-PA"/>
    <property type="gene ID" value="AMAM021696"/>
</dbReference>
<evidence type="ECO:0000256" key="1">
    <source>
        <dbReference type="ARBA" id="ARBA00008557"/>
    </source>
</evidence>
<dbReference type="Proteomes" id="UP000075901">
    <property type="component" value="Unassembled WGS sequence"/>
</dbReference>
<evidence type="ECO:0000313" key="6">
    <source>
        <dbReference type="Proteomes" id="UP000075901"/>
    </source>
</evidence>
<evidence type="ECO:0000259" key="4">
    <source>
        <dbReference type="PROSITE" id="PS50102"/>
    </source>
</evidence>